<proteinExistence type="predicted"/>
<evidence type="ECO:0000313" key="1">
    <source>
        <dbReference type="EMBL" id="GAA2570472.1"/>
    </source>
</evidence>
<reference evidence="1 2" key="1">
    <citation type="journal article" date="2019" name="Int. J. Syst. Evol. Microbiol.">
        <title>The Global Catalogue of Microorganisms (GCM) 10K type strain sequencing project: providing services to taxonomists for standard genome sequencing and annotation.</title>
        <authorList>
            <consortium name="The Broad Institute Genomics Platform"/>
            <consortium name="The Broad Institute Genome Sequencing Center for Infectious Disease"/>
            <person name="Wu L."/>
            <person name="Ma J."/>
        </authorList>
    </citation>
    <scope>NUCLEOTIDE SEQUENCE [LARGE SCALE GENOMIC DNA]</scope>
    <source>
        <strain evidence="1 2">JCM 16365</strain>
    </source>
</reference>
<gene>
    <name evidence="1" type="ORF">GCM10009862_06580</name>
</gene>
<comment type="caution">
    <text evidence="1">The sequence shown here is derived from an EMBL/GenBank/DDBJ whole genome shotgun (WGS) entry which is preliminary data.</text>
</comment>
<evidence type="ECO:0000313" key="2">
    <source>
        <dbReference type="Proteomes" id="UP001500274"/>
    </source>
</evidence>
<name>A0ABN3P7X4_9MICO</name>
<sequence length="135" mass="14673">MTVTETVADLAQRIRDADSRWHGEWSDEHGPLAWKDDDGADLIVVPNSRTRGLHDDDEWRGHPAVFLIAEHRISANQDVALAGWVLDDGALEAVLAAGVDADYARDAHGHGLRDAEGILDAWTSGIPLEYLGALS</sequence>
<organism evidence="1 2">
    <name type="scientific">Microbacterium binotii</name>
    <dbReference type="NCBI Taxonomy" id="462710"/>
    <lineage>
        <taxon>Bacteria</taxon>
        <taxon>Bacillati</taxon>
        <taxon>Actinomycetota</taxon>
        <taxon>Actinomycetes</taxon>
        <taxon>Micrococcales</taxon>
        <taxon>Microbacteriaceae</taxon>
        <taxon>Microbacterium</taxon>
    </lineage>
</organism>
<protein>
    <submittedName>
        <fullName evidence="1">Uncharacterized protein</fullName>
    </submittedName>
</protein>
<dbReference type="Proteomes" id="UP001500274">
    <property type="component" value="Unassembled WGS sequence"/>
</dbReference>
<dbReference type="EMBL" id="BAAARI010000003">
    <property type="protein sequence ID" value="GAA2570472.1"/>
    <property type="molecule type" value="Genomic_DNA"/>
</dbReference>
<dbReference type="RefSeq" id="WP_344226860.1">
    <property type="nucleotide sequence ID" value="NZ_BAAARI010000003.1"/>
</dbReference>
<accession>A0ABN3P7X4</accession>
<keyword evidence="2" id="KW-1185">Reference proteome</keyword>